<dbReference type="Pfam" id="PF17781">
    <property type="entry name" value="RPN1_RPN2_N"/>
    <property type="match status" value="1"/>
</dbReference>
<dbReference type="GO" id="GO:0005634">
    <property type="term" value="C:nucleus"/>
    <property type="evidence" value="ECO:0007669"/>
    <property type="project" value="TreeGrafter"/>
</dbReference>
<keyword evidence="4" id="KW-1185">Reference proteome</keyword>
<comment type="caution">
    <text evidence="3">The sequence shown here is derived from an EMBL/GenBank/DDBJ whole genome shotgun (WGS) entry which is preliminary data.</text>
</comment>
<feature type="domain" description="RPN1 N-terminal" evidence="2">
    <location>
        <begin position="23"/>
        <end position="275"/>
    </location>
</feature>
<dbReference type="GO" id="GO:0034515">
    <property type="term" value="C:proteasome storage granule"/>
    <property type="evidence" value="ECO:0007669"/>
    <property type="project" value="TreeGrafter"/>
</dbReference>
<keyword evidence="1" id="KW-0677">Repeat</keyword>
<protein>
    <recommendedName>
        <fullName evidence="2">RPN1 N-terminal domain-containing protein</fullName>
    </recommendedName>
</protein>
<sequence length="297" mass="33786">MTARMQRRGRAKNSCVYHSNWRKTLRTLIRTFTSSMTSVPKPLKFLRPLYPWPASDDKSLFADILSVLAMTYSDTQPRGTLRYRLLASPLRPERSPLADPGTWVHEYVRHLAAELGDEYTFLETEVDDAPTPEAGKDVAPEKPPMLGTIDDLRSLAKECAVFLIGHNAEPDAVDLLEEMEIVDGTAHLVDDDTFNRLRQPLAPPDDISFLRTAHKIYVQHRKFPEALALAIRLGDPALIREDFNAPGNPLMKRRIAFLLARAQIPIEWLRTPSANPDEEIDIEDEFPEDLCRYLQTL</sequence>
<organism evidence="3 4">
    <name type="scientific">Favolaschia claudopus</name>
    <dbReference type="NCBI Taxonomy" id="2862362"/>
    <lineage>
        <taxon>Eukaryota</taxon>
        <taxon>Fungi</taxon>
        <taxon>Dikarya</taxon>
        <taxon>Basidiomycota</taxon>
        <taxon>Agaricomycotina</taxon>
        <taxon>Agaricomycetes</taxon>
        <taxon>Agaricomycetidae</taxon>
        <taxon>Agaricales</taxon>
        <taxon>Marasmiineae</taxon>
        <taxon>Mycenaceae</taxon>
        <taxon>Favolaschia</taxon>
    </lineage>
</organism>
<dbReference type="GO" id="GO:0043161">
    <property type="term" value="P:proteasome-mediated ubiquitin-dependent protein catabolic process"/>
    <property type="evidence" value="ECO:0007669"/>
    <property type="project" value="TreeGrafter"/>
</dbReference>
<dbReference type="Proteomes" id="UP001362999">
    <property type="component" value="Unassembled WGS sequence"/>
</dbReference>
<evidence type="ECO:0000256" key="1">
    <source>
        <dbReference type="ARBA" id="ARBA00022737"/>
    </source>
</evidence>
<evidence type="ECO:0000259" key="2">
    <source>
        <dbReference type="Pfam" id="PF17781"/>
    </source>
</evidence>
<evidence type="ECO:0000313" key="4">
    <source>
        <dbReference type="Proteomes" id="UP001362999"/>
    </source>
</evidence>
<dbReference type="EMBL" id="JAWWNJ010000078">
    <property type="protein sequence ID" value="KAK7005453.1"/>
    <property type="molecule type" value="Genomic_DNA"/>
</dbReference>
<dbReference type="PANTHER" id="PTHR10943:SF1">
    <property type="entry name" value="26S PROTEASOME NON-ATPASE REGULATORY SUBUNIT 2"/>
    <property type="match status" value="1"/>
</dbReference>
<name>A0AAW0A8N4_9AGAR</name>
<dbReference type="PANTHER" id="PTHR10943">
    <property type="entry name" value="26S PROTEASOME NON-ATPASE REGULATORY SUBUNIT"/>
    <property type="match status" value="1"/>
</dbReference>
<gene>
    <name evidence="3" type="ORF">R3P38DRAFT_3604674</name>
</gene>
<reference evidence="3 4" key="1">
    <citation type="journal article" date="2024" name="J Genomics">
        <title>Draft genome sequencing and assembly of Favolaschia claudopus CIRM-BRFM 2984 isolated from oak limbs.</title>
        <authorList>
            <person name="Navarro D."/>
            <person name="Drula E."/>
            <person name="Chaduli D."/>
            <person name="Cazenave R."/>
            <person name="Ahrendt S."/>
            <person name="Wang J."/>
            <person name="Lipzen A."/>
            <person name="Daum C."/>
            <person name="Barry K."/>
            <person name="Grigoriev I.V."/>
            <person name="Favel A."/>
            <person name="Rosso M.N."/>
            <person name="Martin F."/>
        </authorList>
    </citation>
    <scope>NUCLEOTIDE SEQUENCE [LARGE SCALE GENOMIC DNA]</scope>
    <source>
        <strain evidence="3 4">CIRM-BRFM 2984</strain>
    </source>
</reference>
<evidence type="ECO:0000313" key="3">
    <source>
        <dbReference type="EMBL" id="KAK7005453.1"/>
    </source>
</evidence>
<dbReference type="InterPro" id="IPR040892">
    <property type="entry name" value="RPN1_N"/>
</dbReference>
<dbReference type="GO" id="GO:0008540">
    <property type="term" value="C:proteasome regulatory particle, base subcomplex"/>
    <property type="evidence" value="ECO:0007669"/>
    <property type="project" value="TreeGrafter"/>
</dbReference>
<proteinExistence type="predicted"/>
<accession>A0AAW0A8N4</accession>
<dbReference type="AlphaFoldDB" id="A0AAW0A8N4"/>